<feature type="region of interest" description="Disordered" evidence="1">
    <location>
        <begin position="1"/>
        <end position="34"/>
    </location>
</feature>
<dbReference type="AlphaFoldDB" id="A0A4R8L5E3"/>
<evidence type="ECO:0000313" key="3">
    <source>
        <dbReference type="Proteomes" id="UP000295509"/>
    </source>
</evidence>
<gene>
    <name evidence="2" type="ORF">BX592_14114</name>
</gene>
<organism evidence="2 3">
    <name type="scientific">Paraburkholderia rhizosphaerae</name>
    <dbReference type="NCBI Taxonomy" id="480658"/>
    <lineage>
        <taxon>Bacteria</taxon>
        <taxon>Pseudomonadati</taxon>
        <taxon>Pseudomonadota</taxon>
        <taxon>Betaproteobacteria</taxon>
        <taxon>Burkholderiales</taxon>
        <taxon>Burkholderiaceae</taxon>
        <taxon>Paraburkholderia</taxon>
    </lineage>
</organism>
<sequence length="566" mass="62052">MFEFKGPAVSPHHIPEAAPGKAGSMDDNLSAPTSDNLMARRKVEMTIDLRKQVGSENMQTFSGVRQGVRSIKQPLVAERIISPYANYLKETGRLNDRDAVGVVRDIASRLGKPALAQHQGNPPQYVSHGFDHSERTAGYIDRIINAYPEIEQSAARKYNIPTSLARLLFKITAHWHDIGYPDLDGRPKSTHGLSSASRFDDVRDQLQGLIQRENGRTDQVLSDMRKAIQLHSADVDAGSYPINVKTDRGALLASDVESLKELLNHYSTSSRRAHQVSAIEIRGSDAKEMEKQVNDMLQKQSSAQPIKVTADDTKVRYAGRPAALEKNNQVKIGLRYTEQELTRNPFAIIRFADNLDMAANRLSPFQRSPVFQTMYWKLGDHGPIGRALSELNRLDDKNTSGVLDVSRNLRSAAAANKSIDLDSSILLGVVSQFSPALIRGVDASAARRLLTRATVDSVLSSPLAGGLSGAERTTLREVGYRMNGETLLHFGGCEAIENVDVKPGKIVVSVNGPLYRKLNEVKNPAGIGVGEYQIERARQALASLSINGRRPSIEVVAQNQGGRTPV</sequence>
<evidence type="ECO:0000256" key="1">
    <source>
        <dbReference type="SAM" id="MobiDB-lite"/>
    </source>
</evidence>
<comment type="caution">
    <text evidence="2">The sequence shown here is derived from an EMBL/GenBank/DDBJ whole genome shotgun (WGS) entry which is preliminary data.</text>
</comment>
<name>A0A4R8L5E3_9BURK</name>
<reference evidence="2 3" key="1">
    <citation type="submission" date="2019-03" db="EMBL/GenBank/DDBJ databases">
        <title>Genomic Encyclopedia of Type Strains, Phase III (KMG-III): the genomes of soil and plant-associated and newly described type strains.</title>
        <authorList>
            <person name="Whitman W."/>
        </authorList>
    </citation>
    <scope>NUCLEOTIDE SEQUENCE [LARGE SCALE GENOMIC DNA]</scope>
    <source>
        <strain evidence="2 3">LMG 29544</strain>
    </source>
</reference>
<protein>
    <submittedName>
        <fullName evidence="2">Uncharacterized protein</fullName>
    </submittedName>
</protein>
<evidence type="ECO:0000313" key="2">
    <source>
        <dbReference type="EMBL" id="TDY37209.1"/>
    </source>
</evidence>
<dbReference type="RefSeq" id="WP_134197240.1">
    <property type="nucleotide sequence ID" value="NZ_JBHLUW010000054.1"/>
</dbReference>
<accession>A0A4R8L5E3</accession>
<proteinExistence type="predicted"/>
<dbReference type="Proteomes" id="UP000295509">
    <property type="component" value="Unassembled WGS sequence"/>
</dbReference>
<keyword evidence="3" id="KW-1185">Reference proteome</keyword>
<dbReference type="EMBL" id="SORE01000041">
    <property type="protein sequence ID" value="TDY37209.1"/>
    <property type="molecule type" value="Genomic_DNA"/>
</dbReference>
<dbReference type="OrthoDB" id="7870988at2"/>